<proteinExistence type="predicted"/>
<evidence type="ECO:0008006" key="3">
    <source>
        <dbReference type="Google" id="ProtNLM"/>
    </source>
</evidence>
<keyword evidence="1" id="KW-0472">Membrane</keyword>
<organism evidence="2">
    <name type="scientific">marine sediment metagenome</name>
    <dbReference type="NCBI Taxonomy" id="412755"/>
    <lineage>
        <taxon>unclassified sequences</taxon>
        <taxon>metagenomes</taxon>
        <taxon>ecological metagenomes</taxon>
    </lineage>
</organism>
<feature type="transmembrane region" description="Helical" evidence="1">
    <location>
        <begin position="74"/>
        <end position="90"/>
    </location>
</feature>
<feature type="non-terminal residue" evidence="2">
    <location>
        <position position="1"/>
    </location>
</feature>
<reference evidence="2" key="1">
    <citation type="journal article" date="2015" name="Nature">
        <title>Complex archaea that bridge the gap between prokaryotes and eukaryotes.</title>
        <authorList>
            <person name="Spang A."/>
            <person name="Saw J.H."/>
            <person name="Jorgensen S.L."/>
            <person name="Zaremba-Niedzwiedzka K."/>
            <person name="Martijn J."/>
            <person name="Lind A.E."/>
            <person name="van Eijk R."/>
            <person name="Schleper C."/>
            <person name="Guy L."/>
            <person name="Ettema T.J."/>
        </authorList>
    </citation>
    <scope>NUCLEOTIDE SEQUENCE</scope>
</reference>
<dbReference type="InterPro" id="IPR029063">
    <property type="entry name" value="SAM-dependent_MTases_sf"/>
</dbReference>
<name>A0A0F9G3G4_9ZZZZ</name>
<evidence type="ECO:0000313" key="2">
    <source>
        <dbReference type="EMBL" id="KKL85001.1"/>
    </source>
</evidence>
<dbReference type="Gene3D" id="3.40.50.150">
    <property type="entry name" value="Vaccinia Virus protein VP39"/>
    <property type="match status" value="1"/>
</dbReference>
<keyword evidence="1" id="KW-0812">Transmembrane</keyword>
<dbReference type="EMBL" id="LAZR01021529">
    <property type="protein sequence ID" value="KKL85001.1"/>
    <property type="molecule type" value="Genomic_DNA"/>
</dbReference>
<gene>
    <name evidence="2" type="ORF">LCGC14_1959080</name>
</gene>
<evidence type="ECO:0000256" key="1">
    <source>
        <dbReference type="SAM" id="Phobius"/>
    </source>
</evidence>
<protein>
    <recommendedName>
        <fullName evidence="3">Methyltransferase type 11 domain-containing protein</fullName>
    </recommendedName>
</protein>
<accession>A0A0F9G3G4</accession>
<sequence>PCRDRMRIHECGAASMDSVLRGDTFDLIIACLMLGELPEDIRLRTLEIAAEHLSDTGRIVICDELWPRNRALSALYHVLFAVFAIPNFILTRTMIRPVKDLPELLERCRLRIVRKERFFFNALSVLYVQKE</sequence>
<dbReference type="SUPFAM" id="SSF53335">
    <property type="entry name" value="S-adenosyl-L-methionine-dependent methyltransferases"/>
    <property type="match status" value="1"/>
</dbReference>
<comment type="caution">
    <text evidence="2">The sequence shown here is derived from an EMBL/GenBank/DDBJ whole genome shotgun (WGS) entry which is preliminary data.</text>
</comment>
<keyword evidence="1" id="KW-1133">Transmembrane helix</keyword>
<dbReference type="AlphaFoldDB" id="A0A0F9G3G4"/>